<evidence type="ECO:0000313" key="1">
    <source>
        <dbReference type="EMBL" id="EFY06149.1"/>
    </source>
</evidence>
<organism evidence="1 2">
    <name type="scientific">Succinatimonas hippei (strain DSM 22608 / JCM 16073 / KCTC 15190 / YIT 12066)</name>
    <dbReference type="NCBI Taxonomy" id="762983"/>
    <lineage>
        <taxon>Bacteria</taxon>
        <taxon>Pseudomonadati</taxon>
        <taxon>Pseudomonadota</taxon>
        <taxon>Gammaproteobacteria</taxon>
        <taxon>Aeromonadales</taxon>
        <taxon>Succinivibrionaceae</taxon>
        <taxon>Succinatimonas</taxon>
    </lineage>
</organism>
<proteinExistence type="predicted"/>
<dbReference type="AlphaFoldDB" id="E8LMX3"/>
<gene>
    <name evidence="1" type="ORF">HMPREF9444_02122</name>
</gene>
<dbReference type="RefSeq" id="WP_009144261.1">
    <property type="nucleotide sequence ID" value="NZ_GL831071.1"/>
</dbReference>
<keyword evidence="2" id="KW-1185">Reference proteome</keyword>
<dbReference type="HOGENOM" id="CLU_684988_0_0_6"/>
<evidence type="ECO:0000313" key="2">
    <source>
        <dbReference type="Proteomes" id="UP000018458"/>
    </source>
</evidence>
<protein>
    <submittedName>
        <fullName evidence="1">Uncharacterized protein</fullName>
    </submittedName>
</protein>
<accession>E8LMX3</accession>
<dbReference type="EMBL" id="AEVO01000150">
    <property type="protein sequence ID" value="EFY06149.1"/>
    <property type="molecule type" value="Genomic_DNA"/>
</dbReference>
<comment type="caution">
    <text evidence="1">The sequence shown here is derived from an EMBL/GenBank/DDBJ whole genome shotgun (WGS) entry which is preliminary data.</text>
</comment>
<name>E8LMX3_SUCHY</name>
<sequence length="402" mass="47167">MTNYSNKFTHHKLFADRADRIDISPQRITDCSQSDLFLPPQIKKDNHFSSEKNLNYKNFYYDLSGKDLNIHVAYSIYRSVSSHIPITLSQYVYFTYLLNKKRFPRFQLFLNRYAEYDPCANKLTAKTGNENFINSLNFGNFNINTIANYFNKSERNPYLLLANLCNPNKGFFQIIENFIRDFAYDNFSSFILSGEYELKLHLSKIMLIAGVPYGNIYKATRISFRKLHELIEETKTAAVSDKKFNRGSNKLCLSACDHPAKALFCNIMISFYQMGFRVLHNHNLSTPLNESGRHNSHLIEHTLAIGAYMSGKTIFKRIDFYKPWHGKSHFIFFPSYVEFFSILKLFLEKNCESLVCGDCGTHYVYFEELHNEWFKILKSNTFNTCPYCRSSQIDKIKNYKFF</sequence>
<dbReference type="Proteomes" id="UP000018458">
    <property type="component" value="Unassembled WGS sequence"/>
</dbReference>
<reference evidence="1 2" key="1">
    <citation type="submission" date="2011-01" db="EMBL/GenBank/DDBJ databases">
        <authorList>
            <person name="Weinstock G."/>
            <person name="Sodergren E."/>
            <person name="Clifton S."/>
            <person name="Fulton L."/>
            <person name="Fulton B."/>
            <person name="Courtney L."/>
            <person name="Fronick C."/>
            <person name="Harrison M."/>
            <person name="Strong C."/>
            <person name="Farmer C."/>
            <person name="Delahaunty K."/>
            <person name="Markovic C."/>
            <person name="Hall O."/>
            <person name="Minx P."/>
            <person name="Tomlinson C."/>
            <person name="Mitreva M."/>
            <person name="Hou S."/>
            <person name="Chen J."/>
            <person name="Wollam A."/>
            <person name="Pepin K.H."/>
            <person name="Johnson M."/>
            <person name="Bhonagiri V."/>
            <person name="Zhang X."/>
            <person name="Suruliraj S."/>
            <person name="Warren W."/>
            <person name="Chinwalla A."/>
            <person name="Mardis E.R."/>
            <person name="Wilson R.K."/>
        </authorList>
    </citation>
    <scope>NUCLEOTIDE SEQUENCE [LARGE SCALE GENOMIC DNA]</scope>
    <source>
        <strain evidence="2">DSM 22608 / JCM 16073 / KCTC 15190 / YIT 12066</strain>
    </source>
</reference>